<dbReference type="InterPro" id="IPR029063">
    <property type="entry name" value="SAM-dependent_MTases_sf"/>
</dbReference>
<evidence type="ECO:0000259" key="2">
    <source>
        <dbReference type="Pfam" id="PF08484"/>
    </source>
</evidence>
<dbReference type="Gene3D" id="3.40.50.720">
    <property type="entry name" value="NAD(P)-binding Rossmann-like Domain"/>
    <property type="match status" value="1"/>
</dbReference>
<dbReference type="KEGG" id="pdq:CL55_00003070"/>
<accession>A0A0E3ZL13</accession>
<evidence type="ECO:0000313" key="4">
    <source>
        <dbReference type="Proteomes" id="UP000061135"/>
    </source>
</evidence>
<dbReference type="InterPro" id="IPR038576">
    <property type="entry name" value="Methyltransf_Zn-bd_dom_put_sf"/>
</dbReference>
<dbReference type="PATRIC" id="fig|576611.7.peg.309"/>
<dbReference type="Proteomes" id="UP000061135">
    <property type="component" value="Chromosome"/>
</dbReference>
<dbReference type="EMBL" id="CP007501">
    <property type="protein sequence ID" value="AKD24640.1"/>
    <property type="molecule type" value="Genomic_DNA"/>
</dbReference>
<keyword evidence="4" id="KW-1185">Reference proteome</keyword>
<dbReference type="Gene3D" id="3.40.50.150">
    <property type="entry name" value="Vaccinia Virus protein VP39"/>
    <property type="match status" value="1"/>
</dbReference>
<dbReference type="PANTHER" id="PTHR43861">
    <property type="entry name" value="TRANS-ACONITATE 2-METHYLTRANSFERASE-RELATED"/>
    <property type="match status" value="1"/>
</dbReference>
<evidence type="ECO:0000259" key="1">
    <source>
        <dbReference type="Pfam" id="PF08421"/>
    </source>
</evidence>
<dbReference type="HOGENOM" id="CLU_038800_0_0_4"/>
<gene>
    <name evidence="3" type="ORF">CL55_00003070</name>
</gene>
<dbReference type="InterPro" id="IPR013691">
    <property type="entry name" value="MeTrfase_14"/>
</dbReference>
<feature type="domain" description="Methyltransferase putative zinc binding" evidence="1">
    <location>
        <begin position="13"/>
        <end position="77"/>
    </location>
</feature>
<feature type="domain" description="C-methyltransferase" evidence="2">
    <location>
        <begin position="257"/>
        <end position="411"/>
    </location>
</feature>
<dbReference type="AlphaFoldDB" id="A0A0E3ZL13"/>
<dbReference type="Pfam" id="PF08421">
    <property type="entry name" value="Methyltransf_13"/>
    <property type="match status" value="1"/>
</dbReference>
<dbReference type="InterPro" id="IPR013630">
    <property type="entry name" value="Methyltransf_Zn-bd_dom_put"/>
</dbReference>
<dbReference type="Gene3D" id="6.20.50.110">
    <property type="entry name" value="Methyltransferase, zinc-binding domain"/>
    <property type="match status" value="1"/>
</dbReference>
<evidence type="ECO:0000313" key="3">
    <source>
        <dbReference type="EMBL" id="AKD24640.1"/>
    </source>
</evidence>
<reference evidence="3 4" key="1">
    <citation type="submission" date="2014-03" db="EMBL/GenBank/DDBJ databases">
        <title>Genome of Polynucleobacter strain MWH-MoK4.</title>
        <authorList>
            <person name="Hahn M.W."/>
        </authorList>
    </citation>
    <scope>NUCLEOTIDE SEQUENCE [LARGE SCALE GENOMIC DNA]</scope>
    <source>
        <strain evidence="3 4">MWH-MoK4</strain>
    </source>
</reference>
<dbReference type="STRING" id="1835254.CL55_00003070"/>
<sequence>MGNMNKYKVATNCRICGNANLVPILDLGEQMLTGVFPKKNDPLVATVGPLRLVKCMGEDSVCGLVQLAHSYNLSEMYGLNYGYRSGLNKSMVAHLHAKVDRILSLVNLSKGDLVIDIGSNDGTTLAAYPNHGLNLVGIDPTGIKFKPYYQDHIQLISDFFSSDLIEKSFPNKKASVITSFSMFYDLEDPIDFMKNIYSVLADDGIWIFEQSYLPTMIETNSFDTVCHEHLEFYCLNQIQFMAEKVGFQIVDVEFNDINGGSFSVTVQKSKISQNILPSIQAILKSEEEQGYNSLAPFIAFEKRTKGAKQALIDFLNNAKKEGKTVAALGASTKGNVLLQFCQITPNDITCVGEVNDEKFGCFTPGTWLPIISEDEMLNQKPDYLLVLPWHFKKFFIGNSKFAKSKLVFPLPTLEIVDYIASCK</sequence>
<dbReference type="Pfam" id="PF13489">
    <property type="entry name" value="Methyltransf_23"/>
    <property type="match status" value="1"/>
</dbReference>
<dbReference type="PANTHER" id="PTHR43861:SF5">
    <property type="entry name" value="BLL5978 PROTEIN"/>
    <property type="match status" value="1"/>
</dbReference>
<organism evidence="3 4">
    <name type="scientific">Polynucleobacter duraquae</name>
    <dbReference type="NCBI Taxonomy" id="1835254"/>
    <lineage>
        <taxon>Bacteria</taxon>
        <taxon>Pseudomonadati</taxon>
        <taxon>Pseudomonadota</taxon>
        <taxon>Betaproteobacteria</taxon>
        <taxon>Burkholderiales</taxon>
        <taxon>Burkholderiaceae</taxon>
        <taxon>Polynucleobacter</taxon>
    </lineage>
</organism>
<name>A0A0E3ZL13_9BURK</name>
<dbReference type="SUPFAM" id="SSF53335">
    <property type="entry name" value="S-adenosyl-L-methionine-dependent methyltransferases"/>
    <property type="match status" value="1"/>
</dbReference>
<dbReference type="Pfam" id="PF08484">
    <property type="entry name" value="Methyltransf_14"/>
    <property type="match status" value="1"/>
</dbReference>
<proteinExistence type="predicted"/>
<protein>
    <submittedName>
        <fullName evidence="3">C-methyltransferase/Methyltransferase domain/Hypothetical methyltransferase</fullName>
    </submittedName>
</protein>